<evidence type="ECO:0000313" key="3">
    <source>
        <dbReference type="Proteomes" id="UP000683925"/>
    </source>
</evidence>
<comment type="caution">
    <text evidence="2">The sequence shown here is derived from an EMBL/GenBank/DDBJ whole genome shotgun (WGS) entry which is preliminary data.</text>
</comment>
<protein>
    <submittedName>
        <fullName evidence="2">Uncharacterized protein</fullName>
    </submittedName>
</protein>
<keyword evidence="1" id="KW-0175">Coiled coil</keyword>
<dbReference type="OMA" id="YENSKNE"/>
<gene>
    <name evidence="2" type="ORF">POCTA_138.1.T0700197</name>
</gene>
<reference evidence="2" key="1">
    <citation type="submission" date="2021-01" db="EMBL/GenBank/DDBJ databases">
        <authorList>
            <consortium name="Genoscope - CEA"/>
            <person name="William W."/>
        </authorList>
    </citation>
    <scope>NUCLEOTIDE SEQUENCE</scope>
</reference>
<evidence type="ECO:0000256" key="1">
    <source>
        <dbReference type="SAM" id="Coils"/>
    </source>
</evidence>
<organism evidence="2 3">
    <name type="scientific">Paramecium octaurelia</name>
    <dbReference type="NCBI Taxonomy" id="43137"/>
    <lineage>
        <taxon>Eukaryota</taxon>
        <taxon>Sar</taxon>
        <taxon>Alveolata</taxon>
        <taxon>Ciliophora</taxon>
        <taxon>Intramacronucleata</taxon>
        <taxon>Oligohymenophorea</taxon>
        <taxon>Peniculida</taxon>
        <taxon>Parameciidae</taxon>
        <taxon>Paramecium</taxon>
    </lineage>
</organism>
<dbReference type="OrthoDB" id="10563121at2759"/>
<feature type="coiled-coil region" evidence="1">
    <location>
        <begin position="359"/>
        <end position="411"/>
    </location>
</feature>
<keyword evidence="3" id="KW-1185">Reference proteome</keyword>
<dbReference type="Proteomes" id="UP000683925">
    <property type="component" value="Unassembled WGS sequence"/>
</dbReference>
<dbReference type="EMBL" id="CAJJDP010000069">
    <property type="protein sequence ID" value="CAD8178167.1"/>
    <property type="molecule type" value="Genomic_DNA"/>
</dbReference>
<accession>A0A8S1VMP4</accession>
<evidence type="ECO:0000313" key="2">
    <source>
        <dbReference type="EMBL" id="CAD8178167.1"/>
    </source>
</evidence>
<dbReference type="AlphaFoldDB" id="A0A8S1VMP4"/>
<name>A0A8S1VMP4_PAROT</name>
<proteinExistence type="predicted"/>
<sequence>MKTYQFKLQVDDAYDLQVSTLCWKYHNCDETKTATIKSRDDIMVLFEIQAYPGSIEYWYVNYKGDAEYATRNMNLEKDPKIDRFNYLSLIVQCSINSQNFQQYNSLYYIGQGKRKLINFDGETLIYIPLWYNEAQFLIENQDDDEKQLEIKFHIPLEELSPNKNSLQLEIFRNDLENCLSKQDKRFRQQNGRINFHIDDSRKRDFDDIIIFQQNQVQKEADRQSNSLGGLIQQIRTMDSDLLSSKCYQSFKKRDNFFQETQQPQNTFKYINKKQSQILQRDCKPISKFCTTEHNFYPKDGNIKDLNNTGRQLLSKIELDKLVEKSRQSDQKDETEEKDTMVYTILQPINCDPSLYQLDNITLIKLLQEKDNEIKELNTNYQSEINNLMVKIQNLNIKLNEEKEHAQDLSRLNWFKVIQNYRSRRYSPQRISKTYSQSTANLMKINPQLSFAKDVISQNSSSIIPCSTKLGIRKQNDRRAKTIKTEASIPYQ</sequence>